<dbReference type="FunFam" id="3.40.50.300:FF:001092">
    <property type="entry name" value="ATP-binding cassette sub-family F member 2"/>
    <property type="match status" value="1"/>
</dbReference>
<evidence type="ECO:0000313" key="7">
    <source>
        <dbReference type="Proteomes" id="UP001175271"/>
    </source>
</evidence>
<evidence type="ECO:0000256" key="3">
    <source>
        <dbReference type="ARBA" id="ARBA00022840"/>
    </source>
</evidence>
<dbReference type="Proteomes" id="UP001175271">
    <property type="component" value="Unassembled WGS sequence"/>
</dbReference>
<dbReference type="SMART" id="SM00382">
    <property type="entry name" value="AAA"/>
    <property type="match status" value="2"/>
</dbReference>
<keyword evidence="4" id="KW-1133">Transmembrane helix</keyword>
<evidence type="ECO:0000256" key="2">
    <source>
        <dbReference type="ARBA" id="ARBA00022741"/>
    </source>
</evidence>
<dbReference type="PROSITE" id="PS00211">
    <property type="entry name" value="ABC_TRANSPORTER_1"/>
    <property type="match status" value="1"/>
</dbReference>
<dbReference type="Pfam" id="PF00005">
    <property type="entry name" value="ABC_tran"/>
    <property type="match status" value="2"/>
</dbReference>
<feature type="domain" description="ABC transporter" evidence="5">
    <location>
        <begin position="725"/>
        <end position="939"/>
    </location>
</feature>
<dbReference type="SUPFAM" id="SSF81321">
    <property type="entry name" value="Family A G protein-coupled receptor-like"/>
    <property type="match status" value="1"/>
</dbReference>
<proteinExistence type="predicted"/>
<accession>A0AA39LYF6</accession>
<feature type="transmembrane region" description="Helical" evidence="4">
    <location>
        <begin position="324"/>
        <end position="344"/>
    </location>
</feature>
<dbReference type="InterPro" id="IPR027417">
    <property type="entry name" value="P-loop_NTPase"/>
</dbReference>
<protein>
    <recommendedName>
        <fullName evidence="5">ABC transporter domain-containing protein</fullName>
    </recommendedName>
</protein>
<feature type="transmembrane region" description="Helical" evidence="4">
    <location>
        <begin position="59"/>
        <end position="83"/>
    </location>
</feature>
<dbReference type="PROSITE" id="PS50893">
    <property type="entry name" value="ABC_TRANSPORTER_2"/>
    <property type="match status" value="2"/>
</dbReference>
<evidence type="ECO:0000256" key="1">
    <source>
        <dbReference type="ARBA" id="ARBA00022737"/>
    </source>
</evidence>
<comment type="caution">
    <text evidence="6">The sequence shown here is derived from an EMBL/GenBank/DDBJ whole genome shotgun (WGS) entry which is preliminary data.</text>
</comment>
<dbReference type="PANTHER" id="PTHR19211">
    <property type="entry name" value="ATP-BINDING TRANSPORT PROTEIN-RELATED"/>
    <property type="match status" value="1"/>
</dbReference>
<gene>
    <name evidence="6" type="ORF">QR680_011642</name>
</gene>
<evidence type="ECO:0000313" key="6">
    <source>
        <dbReference type="EMBL" id="KAK0414856.1"/>
    </source>
</evidence>
<dbReference type="Gene3D" id="3.40.50.300">
    <property type="entry name" value="P-loop containing nucleotide triphosphate hydrolases"/>
    <property type="match status" value="2"/>
</dbReference>
<keyword evidence="4" id="KW-0812">Transmembrane</keyword>
<dbReference type="GO" id="GO:0005524">
    <property type="term" value="F:ATP binding"/>
    <property type="evidence" value="ECO:0007669"/>
    <property type="project" value="UniProtKB-KW"/>
</dbReference>
<keyword evidence="2" id="KW-0547">Nucleotide-binding</keyword>
<dbReference type="SUPFAM" id="SSF52540">
    <property type="entry name" value="P-loop containing nucleoside triphosphate hydrolases"/>
    <property type="match status" value="2"/>
</dbReference>
<feature type="transmembrane region" description="Helical" evidence="4">
    <location>
        <begin position="356"/>
        <end position="380"/>
    </location>
</feature>
<dbReference type="GO" id="GO:0016887">
    <property type="term" value="F:ATP hydrolysis activity"/>
    <property type="evidence" value="ECO:0007669"/>
    <property type="project" value="InterPro"/>
</dbReference>
<feature type="transmembrane region" description="Helical" evidence="4">
    <location>
        <begin position="27"/>
        <end position="47"/>
    </location>
</feature>
<feature type="transmembrane region" description="Helical" evidence="4">
    <location>
        <begin position="226"/>
        <end position="255"/>
    </location>
</feature>
<feature type="transmembrane region" description="Helical" evidence="4">
    <location>
        <begin position="135"/>
        <end position="157"/>
    </location>
</feature>
<organism evidence="6 7">
    <name type="scientific">Steinernema hermaphroditum</name>
    <dbReference type="NCBI Taxonomy" id="289476"/>
    <lineage>
        <taxon>Eukaryota</taxon>
        <taxon>Metazoa</taxon>
        <taxon>Ecdysozoa</taxon>
        <taxon>Nematoda</taxon>
        <taxon>Chromadorea</taxon>
        <taxon>Rhabditida</taxon>
        <taxon>Tylenchina</taxon>
        <taxon>Panagrolaimomorpha</taxon>
        <taxon>Strongyloidoidea</taxon>
        <taxon>Steinernematidae</taxon>
        <taxon>Steinernema</taxon>
    </lineage>
</organism>
<feature type="domain" description="ABC transporter" evidence="5">
    <location>
        <begin position="411"/>
        <end position="661"/>
    </location>
</feature>
<feature type="transmembrane region" description="Helical" evidence="4">
    <location>
        <begin position="177"/>
        <end position="205"/>
    </location>
</feature>
<dbReference type="AlphaFoldDB" id="A0AA39LYF6"/>
<dbReference type="Gene3D" id="1.20.1070.10">
    <property type="entry name" value="Rhodopsin 7-helix transmembrane proteins"/>
    <property type="match status" value="1"/>
</dbReference>
<dbReference type="InterPro" id="IPR003593">
    <property type="entry name" value="AAA+_ATPase"/>
</dbReference>
<keyword evidence="4" id="KW-0472">Membrane</keyword>
<keyword evidence="7" id="KW-1185">Reference proteome</keyword>
<dbReference type="EMBL" id="JAUCMV010000002">
    <property type="protein sequence ID" value="KAK0414856.1"/>
    <property type="molecule type" value="Genomic_DNA"/>
</dbReference>
<dbReference type="InterPro" id="IPR003439">
    <property type="entry name" value="ABC_transporter-like_ATP-bd"/>
</dbReference>
<dbReference type="InterPro" id="IPR017871">
    <property type="entry name" value="ABC_transporter-like_CS"/>
</dbReference>
<name>A0AA39LYF6_9BILA</name>
<dbReference type="CDD" id="cd03221">
    <property type="entry name" value="ABCF_EF-3"/>
    <property type="match status" value="1"/>
</dbReference>
<evidence type="ECO:0000256" key="4">
    <source>
        <dbReference type="SAM" id="Phobius"/>
    </source>
</evidence>
<sequence>MAALNRSNYDWSSTVIVKATYMPNTFINIYAAVPAFMVSGTILYVSLSTKTLKGQFKIPIASLASCSLFAASASLLFHLWYLWMHFTNAEVNFVLCSVLRRSYDHGQTPRIFCNLIIALDRHCTVIYNKKYTTKLIVLLIISSSLYALAFTMANLTYGTVYNEDVCGPTLVVPPLGANISLGCWCVVTFVAVALNLRLMFFVFKHQRKLQKLERRLIKRDTSNEKWMAVGLTVQSFIPLIPFAMIIFGLFCYFNYHDIVLPQWYWLLSIALGYSNNTTIPLITAMSIGPFRAALVRHMAALNRSNYDWSSTVIVKATYMPNTFINIYAAVPAFMVSGTILYVSLSTKTLKGQFKIPIASLASCSLFAASARLLFHLWYILNNHKMMAKVESQEKKGVGMQATAEGAGNMDIMFANIDMSIGTRQLLNGTNLPIVYGRRYGLVGRNGMGKTTLLRMIACGQLPVPSNISMLAVEQEVEGDDTLVVDSVLACDTRREDMLRRRKEIQDALEKSALPEDERNALSEELVKVLAEMKTHEVAKAPARAAGILYGLGFTREEQKRPTKEFSGGWRMRVALARALFMKPDLLLLDEPTNMLDIRAIYWLQNHLQDWASTIIIVSHDRSFLNAICTDIVHLHSKRLDQYRGNYDTCEKAMHEKLTQQQLEYGADLQRRQNNKRHMGDIRYCQPHAAEYEELKKAQKELKVPRPDKPQVIQFTNGEVLQNPVLQLDQANFQYTPNSPLLFHRVCIGSEATSRVCIVGETGAGKTTLLKLLLGELKPTGGYRNSNPCLKVGYFKQHRVDQLDMGKSAVEVLKDKVPKKKDEEYYAGLYKFGIKKPLADQVVSTFSEGEKSRLAFAIIGMVKPNYLIMDEPTNHLDVEAVDALGYALNEFKGGVVLVSNDERLISLICKELWVVKDRTVTILEGGLEEYKKHVYRQLAL</sequence>
<dbReference type="PANTHER" id="PTHR19211:SF117">
    <property type="entry name" value="ATP-BINDING CASSETTE SUB-FAMILY F MEMBER 3"/>
    <property type="match status" value="1"/>
</dbReference>
<keyword evidence="3" id="KW-0067">ATP-binding</keyword>
<reference evidence="6" key="1">
    <citation type="submission" date="2023-06" db="EMBL/GenBank/DDBJ databases">
        <title>Genomic analysis of the entomopathogenic nematode Steinernema hermaphroditum.</title>
        <authorList>
            <person name="Schwarz E.M."/>
            <person name="Heppert J.K."/>
            <person name="Baniya A."/>
            <person name="Schwartz H.T."/>
            <person name="Tan C.-H."/>
            <person name="Antoshechkin I."/>
            <person name="Sternberg P.W."/>
            <person name="Goodrich-Blair H."/>
            <person name="Dillman A.R."/>
        </authorList>
    </citation>
    <scope>NUCLEOTIDE SEQUENCE</scope>
    <source>
        <strain evidence="6">PS9179</strain>
        <tissue evidence="6">Whole animal</tissue>
    </source>
</reference>
<keyword evidence="1" id="KW-0677">Repeat</keyword>
<dbReference type="InterPro" id="IPR050611">
    <property type="entry name" value="ABCF"/>
</dbReference>
<dbReference type="FunFam" id="3.40.50.300:FF:000011">
    <property type="entry name" value="Putative ABC transporter ATP-binding component"/>
    <property type="match status" value="1"/>
</dbReference>
<dbReference type="CDD" id="cd00637">
    <property type="entry name" value="7tm_classA_rhodopsin-like"/>
    <property type="match status" value="1"/>
</dbReference>
<evidence type="ECO:0000259" key="5">
    <source>
        <dbReference type="PROSITE" id="PS50893"/>
    </source>
</evidence>